<organism evidence="15 16">
    <name type="scientific">Aliidiomarina soli</name>
    <dbReference type="NCBI Taxonomy" id="1928574"/>
    <lineage>
        <taxon>Bacteria</taxon>
        <taxon>Pseudomonadati</taxon>
        <taxon>Pseudomonadota</taxon>
        <taxon>Gammaproteobacteria</taxon>
        <taxon>Alteromonadales</taxon>
        <taxon>Idiomarinaceae</taxon>
        <taxon>Aliidiomarina</taxon>
    </lineage>
</organism>
<reference evidence="15 16" key="1">
    <citation type="journal article" date="2011" name="Front. Microbiol.">
        <title>Genomic signatures of strain selection and enhancement in Bacillus atrophaeus var. globigii, a historical biowarfare simulant.</title>
        <authorList>
            <person name="Gibbons H.S."/>
            <person name="Broomall S.M."/>
            <person name="McNew L.A."/>
            <person name="Daligault H."/>
            <person name="Chapman C."/>
            <person name="Bruce D."/>
            <person name="Karavis M."/>
            <person name="Krepps M."/>
            <person name="McGregor P.A."/>
            <person name="Hong C."/>
            <person name="Park K.H."/>
            <person name="Akmal A."/>
            <person name="Feldman A."/>
            <person name="Lin J.S."/>
            <person name="Chang W.E."/>
            <person name="Higgs B.W."/>
            <person name="Demirev P."/>
            <person name="Lindquist J."/>
            <person name="Liem A."/>
            <person name="Fochler E."/>
            <person name="Read T.D."/>
            <person name="Tapia R."/>
            <person name="Johnson S."/>
            <person name="Bishop-Lilly K.A."/>
            <person name="Detter C."/>
            <person name="Han C."/>
            <person name="Sozhamannan S."/>
            <person name="Rosenzweig C.N."/>
            <person name="Skowronski E.W."/>
        </authorList>
    </citation>
    <scope>NUCLEOTIDE SEQUENCE [LARGE SCALE GENOMIC DNA]</scope>
    <source>
        <strain evidence="15 16">Y4G10-17</strain>
    </source>
</reference>
<keyword evidence="6 13" id="KW-0441">Lipid A biosynthesis</keyword>
<feature type="transmembrane region" description="Helical" evidence="14">
    <location>
        <begin position="17"/>
        <end position="38"/>
    </location>
</feature>
<evidence type="ECO:0000256" key="3">
    <source>
        <dbReference type="ARBA" id="ARBA00012071"/>
    </source>
</evidence>
<dbReference type="Proteomes" id="UP000287823">
    <property type="component" value="Unassembled WGS sequence"/>
</dbReference>
<dbReference type="AlphaFoldDB" id="A0A432WHC3"/>
<dbReference type="EMBL" id="PIPO01000003">
    <property type="protein sequence ID" value="RUO33226.1"/>
    <property type="molecule type" value="Genomic_DNA"/>
</dbReference>
<dbReference type="EC" id="2.7.1.130" evidence="3 13"/>
<protein>
    <recommendedName>
        <fullName evidence="4 13">Tetraacyldisaccharide 4'-kinase</fullName>
        <ecNumber evidence="3 13">2.7.1.130</ecNumber>
    </recommendedName>
    <alternativeName>
        <fullName evidence="12 13">Lipid A 4'-kinase</fullName>
    </alternativeName>
</protein>
<evidence type="ECO:0000256" key="7">
    <source>
        <dbReference type="ARBA" id="ARBA00022679"/>
    </source>
</evidence>
<keyword evidence="7 13" id="KW-0808">Transferase</keyword>
<evidence type="ECO:0000256" key="11">
    <source>
        <dbReference type="ARBA" id="ARBA00023098"/>
    </source>
</evidence>
<evidence type="ECO:0000256" key="14">
    <source>
        <dbReference type="SAM" id="Phobius"/>
    </source>
</evidence>
<dbReference type="SUPFAM" id="SSF52540">
    <property type="entry name" value="P-loop containing nucleoside triphosphate hydrolases"/>
    <property type="match status" value="1"/>
</dbReference>
<keyword evidence="14" id="KW-1133">Transmembrane helix</keyword>
<evidence type="ECO:0000256" key="9">
    <source>
        <dbReference type="ARBA" id="ARBA00022777"/>
    </source>
</evidence>
<evidence type="ECO:0000313" key="16">
    <source>
        <dbReference type="Proteomes" id="UP000287823"/>
    </source>
</evidence>
<evidence type="ECO:0000256" key="12">
    <source>
        <dbReference type="ARBA" id="ARBA00029757"/>
    </source>
</evidence>
<keyword evidence="14" id="KW-0472">Membrane</keyword>
<evidence type="ECO:0000256" key="5">
    <source>
        <dbReference type="ARBA" id="ARBA00022516"/>
    </source>
</evidence>
<dbReference type="RefSeq" id="WP_126798947.1">
    <property type="nucleotide sequence ID" value="NZ_PIPO01000003.1"/>
</dbReference>
<proteinExistence type="inferred from homology"/>
<evidence type="ECO:0000256" key="8">
    <source>
        <dbReference type="ARBA" id="ARBA00022741"/>
    </source>
</evidence>
<evidence type="ECO:0000256" key="13">
    <source>
        <dbReference type="HAMAP-Rule" id="MF_00409"/>
    </source>
</evidence>
<keyword evidence="14" id="KW-0812">Transmembrane</keyword>
<dbReference type="InterPro" id="IPR027417">
    <property type="entry name" value="P-loop_NTPase"/>
</dbReference>
<dbReference type="InterPro" id="IPR003758">
    <property type="entry name" value="LpxK"/>
</dbReference>
<evidence type="ECO:0000256" key="6">
    <source>
        <dbReference type="ARBA" id="ARBA00022556"/>
    </source>
</evidence>
<dbReference type="PANTHER" id="PTHR42724">
    <property type="entry name" value="TETRAACYLDISACCHARIDE 4'-KINASE"/>
    <property type="match status" value="1"/>
</dbReference>
<name>A0A432WHC3_9GAMM</name>
<dbReference type="GO" id="GO:0009029">
    <property type="term" value="F:lipid-A 4'-kinase activity"/>
    <property type="evidence" value="ECO:0007669"/>
    <property type="project" value="UniProtKB-UniRule"/>
</dbReference>
<keyword evidence="5 13" id="KW-0444">Lipid biosynthesis</keyword>
<dbReference type="NCBIfam" id="TIGR00682">
    <property type="entry name" value="lpxK"/>
    <property type="match status" value="1"/>
</dbReference>
<dbReference type="GO" id="GO:0009245">
    <property type="term" value="P:lipid A biosynthetic process"/>
    <property type="evidence" value="ECO:0007669"/>
    <property type="project" value="UniProtKB-UniRule"/>
</dbReference>
<dbReference type="GO" id="GO:0005886">
    <property type="term" value="C:plasma membrane"/>
    <property type="evidence" value="ECO:0007669"/>
    <property type="project" value="TreeGrafter"/>
</dbReference>
<evidence type="ECO:0000256" key="4">
    <source>
        <dbReference type="ARBA" id="ARBA00016436"/>
    </source>
</evidence>
<accession>A0A432WHC3</accession>
<keyword evidence="11 13" id="KW-0443">Lipid metabolism</keyword>
<comment type="pathway">
    <text evidence="2 13">Glycolipid biosynthesis; lipid IV(A) biosynthesis; lipid IV(A) from (3R)-3-hydroxytetradecanoyl-[acyl-carrier-protein] and UDP-N-acetyl-alpha-D-glucosamine: step 6/6.</text>
</comment>
<evidence type="ECO:0000256" key="1">
    <source>
        <dbReference type="ARBA" id="ARBA00002274"/>
    </source>
</evidence>
<evidence type="ECO:0000313" key="15">
    <source>
        <dbReference type="EMBL" id="RUO33226.1"/>
    </source>
</evidence>
<gene>
    <name evidence="13" type="primary">lpxK</name>
    <name evidence="15" type="ORF">CWE14_08365</name>
</gene>
<evidence type="ECO:0000256" key="10">
    <source>
        <dbReference type="ARBA" id="ARBA00022840"/>
    </source>
</evidence>
<sequence length="343" mass="38361">MSEKVNRLWYKRHLSPWLWWCIPLTWFFIVVSGLRRLLFRLRLRKTYRADVPVIVIGNISVGGTGKTPLTMALVELLQANGFKPGIVSRGYRGEGPFPQQVNADSNPAQVGDEPYMMAVVTGVPVVVAPKRAEAVKILTEQNDVDIVLSDDGLQHYRLGRDIELAVVDAARGLGNGWRMPCGPLREGWRRLKRADHVLINGAKDTDHAAKVLPKLAKHKPPVAMQIAAQGWRRVTDGSEIETPDGESVVAVAGIGNPKRFFNLLSGEGLDIMETRVFDDHHHFSASDFFNVSNLYPVVMTEKDAVKCRSFARPHWYYLKVAAQLPESFNAALIQQIRGLNNDH</sequence>
<dbReference type="PANTHER" id="PTHR42724:SF1">
    <property type="entry name" value="TETRAACYLDISACCHARIDE 4'-KINASE, MITOCHONDRIAL-RELATED"/>
    <property type="match status" value="1"/>
</dbReference>
<keyword evidence="9 13" id="KW-0418">Kinase</keyword>
<dbReference type="Pfam" id="PF02606">
    <property type="entry name" value="LpxK"/>
    <property type="match status" value="1"/>
</dbReference>
<dbReference type="HAMAP" id="MF_00409">
    <property type="entry name" value="LpxK"/>
    <property type="match status" value="1"/>
</dbReference>
<evidence type="ECO:0000256" key="2">
    <source>
        <dbReference type="ARBA" id="ARBA00004870"/>
    </source>
</evidence>
<comment type="function">
    <text evidence="1 13">Transfers the gamma-phosphate of ATP to the 4'-position of a tetraacyldisaccharide 1-phosphate intermediate (termed DS-1-P) to form tetraacyldisaccharide 1,4'-bis-phosphate (lipid IVA).</text>
</comment>
<dbReference type="GO" id="GO:0009244">
    <property type="term" value="P:lipopolysaccharide core region biosynthetic process"/>
    <property type="evidence" value="ECO:0007669"/>
    <property type="project" value="TreeGrafter"/>
</dbReference>
<dbReference type="UniPathway" id="UPA00359">
    <property type="reaction ID" value="UER00482"/>
</dbReference>
<comment type="similarity">
    <text evidence="13">Belongs to the LpxK family.</text>
</comment>
<comment type="caution">
    <text evidence="15">The sequence shown here is derived from an EMBL/GenBank/DDBJ whole genome shotgun (WGS) entry which is preliminary data.</text>
</comment>
<dbReference type="GO" id="GO:0005524">
    <property type="term" value="F:ATP binding"/>
    <property type="evidence" value="ECO:0007669"/>
    <property type="project" value="UniProtKB-UniRule"/>
</dbReference>
<feature type="binding site" evidence="13">
    <location>
        <begin position="60"/>
        <end position="67"/>
    </location>
    <ligand>
        <name>ATP</name>
        <dbReference type="ChEBI" id="CHEBI:30616"/>
    </ligand>
</feature>
<keyword evidence="8 13" id="KW-0547">Nucleotide-binding</keyword>
<keyword evidence="10 13" id="KW-0067">ATP-binding</keyword>
<keyword evidence="16" id="KW-1185">Reference proteome</keyword>
<comment type="catalytic activity">
    <reaction evidence="13">
        <text>a lipid A disaccharide + ATP = a lipid IVA + ADP + H(+)</text>
        <dbReference type="Rhea" id="RHEA:67840"/>
        <dbReference type="ChEBI" id="CHEBI:15378"/>
        <dbReference type="ChEBI" id="CHEBI:30616"/>
        <dbReference type="ChEBI" id="CHEBI:176343"/>
        <dbReference type="ChEBI" id="CHEBI:176425"/>
        <dbReference type="ChEBI" id="CHEBI:456216"/>
        <dbReference type="EC" id="2.7.1.130"/>
    </reaction>
</comment>